<feature type="domain" description="F-box" evidence="1">
    <location>
        <begin position="24"/>
        <end position="85"/>
    </location>
</feature>
<gene>
    <name evidence="2" type="ORF">ODALV1_LOCUS28552</name>
</gene>
<accession>A0ABP1S222</accession>
<protein>
    <recommendedName>
        <fullName evidence="1">F-box domain-containing protein</fullName>
    </recommendedName>
</protein>
<reference evidence="2 3" key="1">
    <citation type="submission" date="2024-08" db="EMBL/GenBank/DDBJ databases">
        <authorList>
            <person name="Cucini C."/>
            <person name="Frati F."/>
        </authorList>
    </citation>
    <scope>NUCLEOTIDE SEQUENCE [LARGE SCALE GENOMIC DNA]</scope>
</reference>
<evidence type="ECO:0000259" key="1">
    <source>
        <dbReference type="PROSITE" id="PS50181"/>
    </source>
</evidence>
<dbReference type="SUPFAM" id="SSF81383">
    <property type="entry name" value="F-box domain"/>
    <property type="match status" value="1"/>
</dbReference>
<dbReference type="EMBL" id="CAXLJM020000144">
    <property type="protein sequence ID" value="CAL8141055.1"/>
    <property type="molecule type" value="Genomic_DNA"/>
</dbReference>
<comment type="caution">
    <text evidence="2">The sequence shown here is derived from an EMBL/GenBank/DDBJ whole genome shotgun (WGS) entry which is preliminary data.</text>
</comment>
<dbReference type="InterPro" id="IPR036047">
    <property type="entry name" value="F-box-like_dom_sf"/>
</dbReference>
<evidence type="ECO:0000313" key="2">
    <source>
        <dbReference type="EMBL" id="CAL8141055.1"/>
    </source>
</evidence>
<name>A0ABP1S222_9HEXA</name>
<evidence type="ECO:0000313" key="3">
    <source>
        <dbReference type="Proteomes" id="UP001642540"/>
    </source>
</evidence>
<dbReference type="InterPro" id="IPR001810">
    <property type="entry name" value="F-box_dom"/>
</dbReference>
<dbReference type="PROSITE" id="PS50181">
    <property type="entry name" value="FBOX"/>
    <property type="match status" value="1"/>
</dbReference>
<keyword evidence="3" id="KW-1185">Reference proteome</keyword>
<dbReference type="Proteomes" id="UP001642540">
    <property type="component" value="Unassembled WGS sequence"/>
</dbReference>
<proteinExistence type="predicted"/>
<sequence length="501" mass="56668">MPRLRSAAKARFEAARQPQAKAVSFPMGDLPSQILGPILLHLDADRNTLLSYRLVNRQWNEVVSSILEQKCLSPHREKGANWSSFPIIPVLNGTLKGKVIIAVPTSIITSGGGNPFPSKSLVLCGKTPEQQPKVKKGGEGEQDVTQPPALDVQLFLSKFGGFLSSLTLQNLPISLGTLTKVLNSVPNLKSLRLIDITVTDFLTNLTKTLPSLPRMEHLLDLQLKFTKMNQNPVIDRKKLRILQGWLVAFYAGQLNRLEMEGIQLLELKEEYVDKSLRFYLDSNLIASLGDSPFQKLNELKIFRPSRKFFHLKFPFLARLSITELDGGRHVDILDVAKFIERCAESLQHLHLDVEWADLIEKAYYPTDGEGRELGSEFKVDCVRDDAILNRGKIWVFREKIPYRLKSIAVHVPKDQVEAAVLSRSLFPKFPALEKITLLHFTKVAGPPPVDPVKALRYRKQVTEFFEKENYWSICRNLKSISVCSGGEFWGDIFVENIKNEM</sequence>
<organism evidence="2 3">
    <name type="scientific">Orchesella dallaii</name>
    <dbReference type="NCBI Taxonomy" id="48710"/>
    <lineage>
        <taxon>Eukaryota</taxon>
        <taxon>Metazoa</taxon>
        <taxon>Ecdysozoa</taxon>
        <taxon>Arthropoda</taxon>
        <taxon>Hexapoda</taxon>
        <taxon>Collembola</taxon>
        <taxon>Entomobryomorpha</taxon>
        <taxon>Entomobryoidea</taxon>
        <taxon>Orchesellidae</taxon>
        <taxon>Orchesellinae</taxon>
        <taxon>Orchesella</taxon>
    </lineage>
</organism>